<dbReference type="PANTHER" id="PTHR46796">
    <property type="entry name" value="HTH-TYPE TRANSCRIPTIONAL ACTIVATOR RHAS-RELATED"/>
    <property type="match status" value="1"/>
</dbReference>
<dbReference type="SMART" id="SM00342">
    <property type="entry name" value="HTH_ARAC"/>
    <property type="match status" value="1"/>
</dbReference>
<evidence type="ECO:0000256" key="2">
    <source>
        <dbReference type="ARBA" id="ARBA00023125"/>
    </source>
</evidence>
<dbReference type="Pfam" id="PF12833">
    <property type="entry name" value="HTH_18"/>
    <property type="match status" value="1"/>
</dbReference>
<evidence type="ECO:0000259" key="4">
    <source>
        <dbReference type="PROSITE" id="PS01124"/>
    </source>
</evidence>
<dbReference type="InterPro" id="IPR018060">
    <property type="entry name" value="HTH_AraC"/>
</dbReference>
<accession>A0ABX8RK11</accession>
<dbReference type="Proteomes" id="UP000694257">
    <property type="component" value="Chromosome"/>
</dbReference>
<dbReference type="EMBL" id="CP078145">
    <property type="protein sequence ID" value="QXN89978.1"/>
    <property type="molecule type" value="Genomic_DNA"/>
</dbReference>
<dbReference type="InterPro" id="IPR050204">
    <property type="entry name" value="AraC_XylS_family_regulators"/>
</dbReference>
<dbReference type="PANTHER" id="PTHR46796:SF15">
    <property type="entry name" value="BLL1074 PROTEIN"/>
    <property type="match status" value="1"/>
</dbReference>
<sequence length="263" mass="27447">MEVAHAARDLANGWEVAHPTAGSRIEGAEVIGFRDRAAAGLDMRVVPAPAVTVVIEFGSGLTVDGPGGRQAMGSLIGGLWPGAVRIRGERVKCVEVRLSPVAAYSLLGCSLSDLDGTVVDLADLCGPADARRLREQLAEAAGWPKMFALTDAFLDRMRGSASADPEVAASWDRIVASRGGVRVGELAASCGWSRKRLWARFTAQIGLTPKRAAMLVRFDRAVAGLSAGADAAAVAVACGYTDQSHLHRDVATFTGRTPSALVG</sequence>
<gene>
    <name evidence="5" type="ORF">KV110_31705</name>
</gene>
<keyword evidence="6" id="KW-1185">Reference proteome</keyword>
<feature type="domain" description="HTH araC/xylS-type" evidence="4">
    <location>
        <begin position="165"/>
        <end position="263"/>
    </location>
</feature>
<evidence type="ECO:0000313" key="6">
    <source>
        <dbReference type="Proteomes" id="UP000694257"/>
    </source>
</evidence>
<evidence type="ECO:0000256" key="1">
    <source>
        <dbReference type="ARBA" id="ARBA00023015"/>
    </source>
</evidence>
<evidence type="ECO:0000313" key="5">
    <source>
        <dbReference type="EMBL" id="QXN89978.1"/>
    </source>
</evidence>
<keyword evidence="2" id="KW-0238">DNA-binding</keyword>
<dbReference type="PROSITE" id="PS01124">
    <property type="entry name" value="HTH_ARAC_FAMILY_2"/>
    <property type="match status" value="1"/>
</dbReference>
<name>A0ABX8RK11_NOCIO</name>
<keyword evidence="3" id="KW-0804">Transcription</keyword>
<proteinExistence type="predicted"/>
<reference evidence="5 6" key="1">
    <citation type="submission" date="2021-07" db="EMBL/GenBank/DDBJ databases">
        <title>Whole Genome Sequence of Nocardia Iowensis.</title>
        <authorList>
            <person name="Lamm A."/>
            <person name="Collins-Fairclough A.M."/>
            <person name="Bunk B."/>
            <person name="Sproer C."/>
        </authorList>
    </citation>
    <scope>NUCLEOTIDE SEQUENCE [LARGE SCALE GENOMIC DNA]</scope>
    <source>
        <strain evidence="5 6">NRRL 5646</strain>
    </source>
</reference>
<dbReference type="RefSeq" id="WP_218470851.1">
    <property type="nucleotide sequence ID" value="NZ_BAABJN010000006.1"/>
</dbReference>
<organism evidence="5 6">
    <name type="scientific">Nocardia iowensis</name>
    <dbReference type="NCBI Taxonomy" id="204891"/>
    <lineage>
        <taxon>Bacteria</taxon>
        <taxon>Bacillati</taxon>
        <taxon>Actinomycetota</taxon>
        <taxon>Actinomycetes</taxon>
        <taxon>Mycobacteriales</taxon>
        <taxon>Nocardiaceae</taxon>
        <taxon>Nocardia</taxon>
    </lineage>
</organism>
<evidence type="ECO:0000256" key="3">
    <source>
        <dbReference type="ARBA" id="ARBA00023163"/>
    </source>
</evidence>
<protein>
    <submittedName>
        <fullName evidence="5">Helix-turn-helix domain-containing protein</fullName>
    </submittedName>
</protein>
<keyword evidence="1" id="KW-0805">Transcription regulation</keyword>